<name>A0A1W1BWE4_9ZZZZ</name>
<dbReference type="SUPFAM" id="SSF117892">
    <property type="entry name" value="Band 7/SPFH domain"/>
    <property type="match status" value="1"/>
</dbReference>
<feature type="region of interest" description="Disordered" evidence="1">
    <location>
        <begin position="281"/>
        <end position="308"/>
    </location>
</feature>
<accession>A0A1W1BWE4</accession>
<dbReference type="AlphaFoldDB" id="A0A1W1BWE4"/>
<organism evidence="4">
    <name type="scientific">hydrothermal vent metagenome</name>
    <dbReference type="NCBI Taxonomy" id="652676"/>
    <lineage>
        <taxon>unclassified sequences</taxon>
        <taxon>metagenomes</taxon>
        <taxon>ecological metagenomes</taxon>
    </lineage>
</organism>
<dbReference type="PANTHER" id="PTHR37826">
    <property type="entry name" value="FLOTILLIN BAND_7_5 DOMAIN PROTEIN"/>
    <property type="match status" value="1"/>
</dbReference>
<sequence length="371" mass="41009">MGLFDWIGGQFIDVIEWTDDSHDTMVYRFERHENEIKYGAKLTVRESQIAVFVNEGVIADIMTPGIYELETQNMPIMTSLKHWDHGFSSPFKAEVYFVSTKRFTNLKWGTKNPIMVRDPEFAMVRLRAFGTYEIRIDNPEVFLKEIVGTDGHFTTDEVEGQLTNLILSKFATILGKDATPVLDLAGNYEMFGQFITEGMSPYFKEYGLELTKMLIENISLPEAVEKALDTRSSRAITGNLNEHLQYQSAEAMARSAENGGGMSDMMGMGAGMGMGQAMAGMMGNMGQQNNAHAPSPSSPPPPLPSSKKYFVAVNGQQTGPFDDNMIASQIMGNQIARDTLVWAEGMAGWTKAGEVFASKFSATPPPMPPSL</sequence>
<evidence type="ECO:0000256" key="1">
    <source>
        <dbReference type="SAM" id="MobiDB-lite"/>
    </source>
</evidence>
<protein>
    <submittedName>
        <fullName evidence="4">Putative virion core protein (Lumpy skin disease virus)</fullName>
    </submittedName>
</protein>
<dbReference type="Gene3D" id="3.30.479.30">
    <property type="entry name" value="Band 7 domain"/>
    <property type="match status" value="1"/>
</dbReference>
<dbReference type="Pfam" id="PF13421">
    <property type="entry name" value="Band_7_1"/>
    <property type="match status" value="1"/>
</dbReference>
<dbReference type="PANTHER" id="PTHR37826:SF2">
    <property type="entry name" value="ZINC-RIBBON DOMAIN-CONTAINING PROTEIN"/>
    <property type="match status" value="1"/>
</dbReference>
<evidence type="ECO:0000313" key="4">
    <source>
        <dbReference type="EMBL" id="SFV57849.1"/>
    </source>
</evidence>
<gene>
    <name evidence="4" type="ORF">MNB_SV-13-314</name>
</gene>
<dbReference type="CDD" id="cd03408">
    <property type="entry name" value="SPFH_like_u1"/>
    <property type="match status" value="1"/>
</dbReference>
<feature type="compositionally biased region" description="Low complexity" evidence="1">
    <location>
        <begin position="281"/>
        <end position="295"/>
    </location>
</feature>
<dbReference type="EMBL" id="FPHM01000045">
    <property type="protein sequence ID" value="SFV57849.1"/>
    <property type="molecule type" value="Genomic_DNA"/>
</dbReference>
<evidence type="ECO:0000259" key="2">
    <source>
        <dbReference type="Pfam" id="PF13421"/>
    </source>
</evidence>
<dbReference type="Pfam" id="PF14237">
    <property type="entry name" value="GYF_2"/>
    <property type="match status" value="1"/>
</dbReference>
<evidence type="ECO:0000259" key="3">
    <source>
        <dbReference type="Pfam" id="PF14237"/>
    </source>
</evidence>
<dbReference type="InterPro" id="IPR033880">
    <property type="entry name" value="SPFH_YdjI"/>
</dbReference>
<feature type="domain" description="GYF" evidence="3">
    <location>
        <begin position="309"/>
        <end position="355"/>
    </location>
</feature>
<proteinExistence type="predicted"/>
<reference evidence="4" key="1">
    <citation type="submission" date="2016-10" db="EMBL/GenBank/DDBJ databases">
        <authorList>
            <person name="de Groot N.N."/>
        </authorList>
    </citation>
    <scope>NUCLEOTIDE SEQUENCE</scope>
</reference>
<dbReference type="InterPro" id="IPR036013">
    <property type="entry name" value="Band_7/SPFH_dom_sf"/>
</dbReference>
<feature type="domain" description="SPFH" evidence="2">
    <location>
        <begin position="26"/>
        <end position="235"/>
    </location>
</feature>
<dbReference type="InterPro" id="IPR025640">
    <property type="entry name" value="GYF_2"/>
</dbReference>